<proteinExistence type="predicted"/>
<evidence type="ECO:0000313" key="3">
    <source>
        <dbReference type="EMBL" id="KGR91883.1"/>
    </source>
</evidence>
<dbReference type="Gene3D" id="2.160.20.80">
    <property type="entry name" value="E3 ubiquitin-protein ligase SopA"/>
    <property type="match status" value="1"/>
</dbReference>
<keyword evidence="1" id="KW-1133">Transmembrane helix</keyword>
<dbReference type="Gene3D" id="1.10.287.70">
    <property type="match status" value="1"/>
</dbReference>
<dbReference type="PANTHER" id="PTHR42999">
    <property type="entry name" value="ANTIBIOTIC RESISTANCE PROTEIN MCBG"/>
    <property type="match status" value="1"/>
</dbReference>
<evidence type="ECO:0000259" key="2">
    <source>
        <dbReference type="Pfam" id="PF07885"/>
    </source>
</evidence>
<dbReference type="SUPFAM" id="SSF141571">
    <property type="entry name" value="Pentapeptide repeat-like"/>
    <property type="match status" value="1"/>
</dbReference>
<dbReference type="Pfam" id="PF07885">
    <property type="entry name" value="Ion_trans_2"/>
    <property type="match status" value="1"/>
</dbReference>
<keyword evidence="4" id="KW-1185">Reference proteome</keyword>
<feature type="domain" description="Potassium channel" evidence="2">
    <location>
        <begin position="208"/>
        <end position="293"/>
    </location>
</feature>
<evidence type="ECO:0000256" key="1">
    <source>
        <dbReference type="SAM" id="Phobius"/>
    </source>
</evidence>
<dbReference type="AlphaFoldDB" id="A0A0A3J9P0"/>
<dbReference type="InterPro" id="IPR052949">
    <property type="entry name" value="PA_immunity-related"/>
</dbReference>
<reference evidence="3 4" key="1">
    <citation type="submission" date="2014-02" db="EMBL/GenBank/DDBJ databases">
        <title>Draft genome sequence of Lysinibacillus massiliensis CCUG 49529.</title>
        <authorList>
            <person name="Zhang F."/>
            <person name="Wang G."/>
            <person name="Zhang L."/>
        </authorList>
    </citation>
    <scope>NUCLEOTIDE SEQUENCE [LARGE SCALE GENOMIC DNA]</scope>
    <source>
        <strain evidence="3 4">CCUG 49529</strain>
    </source>
</reference>
<protein>
    <recommendedName>
        <fullName evidence="2">Potassium channel domain-containing protein</fullName>
    </recommendedName>
</protein>
<dbReference type="eggNOG" id="COG1357">
    <property type="taxonomic scope" value="Bacteria"/>
</dbReference>
<gene>
    <name evidence="3" type="ORF">CD30_02965</name>
</gene>
<evidence type="ECO:0000313" key="4">
    <source>
        <dbReference type="Proteomes" id="UP000030595"/>
    </source>
</evidence>
<dbReference type="PANTHER" id="PTHR42999:SF1">
    <property type="entry name" value="PENTAPEPTIDE REPEAT-CONTAINING PROTEIN"/>
    <property type="match status" value="1"/>
</dbReference>
<comment type="caution">
    <text evidence="3">The sequence shown here is derived from an EMBL/GenBank/DDBJ whole genome shotgun (WGS) entry which is preliminary data.</text>
</comment>
<dbReference type="RefSeq" id="WP_036172257.1">
    <property type="nucleotide sequence ID" value="NZ_AVCZ01000003.1"/>
</dbReference>
<dbReference type="Pfam" id="PF13599">
    <property type="entry name" value="Pentapeptide_4"/>
    <property type="match status" value="1"/>
</dbReference>
<name>A0A0A3J9P0_9BACL</name>
<accession>A0A0A3J9P0</accession>
<dbReference type="InterPro" id="IPR013099">
    <property type="entry name" value="K_chnl_dom"/>
</dbReference>
<organism evidence="3 4">
    <name type="scientific">Ureibacillus massiliensis 4400831 = CIP 108448 = CCUG 49529</name>
    <dbReference type="NCBI Taxonomy" id="1211035"/>
    <lineage>
        <taxon>Bacteria</taxon>
        <taxon>Bacillati</taxon>
        <taxon>Bacillota</taxon>
        <taxon>Bacilli</taxon>
        <taxon>Bacillales</taxon>
        <taxon>Caryophanaceae</taxon>
        <taxon>Ureibacillus</taxon>
    </lineage>
</organism>
<sequence length="296" mass="34149">MNLDIISIDELNLEVEREKICIKYEEKDNLDLQKVRIFKSTFSNVGLKKAQFNSCSINNSLFENCYLRYAIFNNVDLTGSTFINCDLSNVKLNSCNIRYVEFRNCQINLKEVLGCLPQETNLKIQLLKELRLNQISIGDNKGADDLLIKILDAEKALLMERVKCETSYHQEREDFVSRVKAYFNYILLSLNDLIWGYGVKLSRLFRIALTIIFIFAILIYLCTDAEYISTTIAGNVLEDLSFWDSLYVSYTNFITIGYGNYIPNSTVTKIIFVTENTLGYIFLGFLVSGVYRRIAK</sequence>
<feature type="transmembrane region" description="Helical" evidence="1">
    <location>
        <begin position="270"/>
        <end position="291"/>
    </location>
</feature>
<dbReference type="Proteomes" id="UP000030595">
    <property type="component" value="Unassembled WGS sequence"/>
</dbReference>
<feature type="transmembrane region" description="Helical" evidence="1">
    <location>
        <begin position="204"/>
        <end position="221"/>
    </location>
</feature>
<dbReference type="EMBL" id="JPVQ01000003">
    <property type="protein sequence ID" value="KGR91883.1"/>
    <property type="molecule type" value="Genomic_DNA"/>
</dbReference>
<dbReference type="InterPro" id="IPR001646">
    <property type="entry name" value="5peptide_repeat"/>
</dbReference>
<dbReference type="OrthoDB" id="2974133at2"/>
<keyword evidence="1" id="KW-0472">Membrane</keyword>
<keyword evidence="1" id="KW-0812">Transmembrane</keyword>
<dbReference type="SUPFAM" id="SSF81324">
    <property type="entry name" value="Voltage-gated potassium channels"/>
    <property type="match status" value="1"/>
</dbReference>